<sequence length="622" mass="63382">MMISDTRVGSMEGQDHNASPGNVLMHTGTRNGLRLASAAVALCLAGHAFPAAAQQLTMPPLPPGALLTGPIAFQGGGGFIPSIMTGVDANNYVGAFPPVLSFVPNAPAAVVLTSAPTQWVRFYTAGATGDMGSPIGSWIATTNSVRGLTAEQVKNVLALPSLPTSLAVVRAPAGVCVLAAQGNAVLGNFPANPPDIPTPGPWGQGGTPQYYIIGQTSSPNCVDAQNLPDAAYIAQLNMGTYALAYAPQAGGGNAGAVAAALDNATFPPPFTDMDSVYNALDILNLTDPPGLRNALVQLDGEIYADLPTVAITGSQLFLGALRDQMRVGRTLAGAGPLANVPPTSSEPLRAWVTGFGGAGSLSGNGDSHDANFALGGIVGGVDYAFLPTLRAGVALGYARSGYSLDGLSGNADVNQYTVALYASYARGPLYLDAAIGYSHMDADVTRNVAFPGVIRSASGEPQGNAVLASAELGYHLRLAQDTGLTPLLGLQVVSAAQDAFTENGAGDINLRVASETTSSVRSILGAEITQRVAVGSGVLQAALRLAWLHDYAGTDRSIDASFAGLPSAAFTVNGVRAPRDLAAIGVAASMPLDSMELFVRYDGAIAADYGVHSGSMGLRVAF</sequence>
<evidence type="ECO:0000256" key="1">
    <source>
        <dbReference type="SAM" id="MobiDB-lite"/>
    </source>
</evidence>
<name>A0ABS5EG76_9PROT</name>
<evidence type="ECO:0000313" key="4">
    <source>
        <dbReference type="Proteomes" id="UP000698752"/>
    </source>
</evidence>
<dbReference type="EMBL" id="JAAEDI010000009">
    <property type="protein sequence ID" value="MBR0650021.1"/>
    <property type="molecule type" value="Genomic_DNA"/>
</dbReference>
<dbReference type="RefSeq" id="WP_211868430.1">
    <property type="nucleotide sequence ID" value="NZ_JAAEDI010000009.1"/>
</dbReference>
<dbReference type="Pfam" id="PF03797">
    <property type="entry name" value="Autotransporter"/>
    <property type="match status" value="1"/>
</dbReference>
<protein>
    <submittedName>
        <fullName evidence="3">Autotransporter outer membrane beta-barrel domain-containing protein</fullName>
    </submittedName>
</protein>
<evidence type="ECO:0000259" key="2">
    <source>
        <dbReference type="PROSITE" id="PS51208"/>
    </source>
</evidence>
<gene>
    <name evidence="3" type="ORF">GXW78_10140</name>
</gene>
<dbReference type="NCBIfam" id="TIGR01414">
    <property type="entry name" value="autotrans_barl"/>
    <property type="match status" value="1"/>
</dbReference>
<dbReference type="SMART" id="SM00869">
    <property type="entry name" value="Autotransporter"/>
    <property type="match status" value="1"/>
</dbReference>
<dbReference type="InterPro" id="IPR036709">
    <property type="entry name" value="Autotransporte_beta_dom_sf"/>
</dbReference>
<feature type="region of interest" description="Disordered" evidence="1">
    <location>
        <begin position="1"/>
        <end position="20"/>
    </location>
</feature>
<dbReference type="SUPFAM" id="SSF103515">
    <property type="entry name" value="Autotransporter"/>
    <property type="match status" value="1"/>
</dbReference>
<dbReference type="InterPro" id="IPR006315">
    <property type="entry name" value="OM_autotransptr_brl_dom"/>
</dbReference>
<keyword evidence="4" id="KW-1185">Reference proteome</keyword>
<dbReference type="InterPro" id="IPR005546">
    <property type="entry name" value="Autotransporte_beta"/>
</dbReference>
<reference evidence="4" key="1">
    <citation type="journal article" date="2021" name="Syst. Appl. Microbiol.">
        <title>Roseomonas hellenica sp. nov., isolated from roots of wild-growing Alkanna tinctoria.</title>
        <authorList>
            <person name="Rat A."/>
            <person name="Naranjo H.D."/>
            <person name="Lebbe L."/>
            <person name="Cnockaert M."/>
            <person name="Krigas N."/>
            <person name="Grigoriadou K."/>
            <person name="Maloupa E."/>
            <person name="Willems A."/>
        </authorList>
    </citation>
    <scope>NUCLEOTIDE SEQUENCE [LARGE SCALE GENOMIC DNA]</scope>
    <source>
        <strain evidence="4">LMG 31159</strain>
    </source>
</reference>
<dbReference type="Gene3D" id="2.40.128.130">
    <property type="entry name" value="Autotransporter beta-domain"/>
    <property type="match status" value="1"/>
</dbReference>
<proteinExistence type="predicted"/>
<organism evidence="3 4">
    <name type="scientific">Neoroseomonas terrae</name>
    <dbReference type="NCBI Taxonomy" id="424799"/>
    <lineage>
        <taxon>Bacteria</taxon>
        <taxon>Pseudomonadati</taxon>
        <taxon>Pseudomonadota</taxon>
        <taxon>Alphaproteobacteria</taxon>
        <taxon>Acetobacterales</taxon>
        <taxon>Acetobacteraceae</taxon>
        <taxon>Neoroseomonas</taxon>
    </lineage>
</organism>
<feature type="domain" description="Autotransporter" evidence="2">
    <location>
        <begin position="343"/>
        <end position="622"/>
    </location>
</feature>
<accession>A0ABS5EG76</accession>
<dbReference type="Proteomes" id="UP000698752">
    <property type="component" value="Unassembled WGS sequence"/>
</dbReference>
<dbReference type="PROSITE" id="PS51208">
    <property type="entry name" value="AUTOTRANSPORTER"/>
    <property type="match status" value="1"/>
</dbReference>
<evidence type="ECO:0000313" key="3">
    <source>
        <dbReference type="EMBL" id="MBR0650021.1"/>
    </source>
</evidence>
<comment type="caution">
    <text evidence="3">The sequence shown here is derived from an EMBL/GenBank/DDBJ whole genome shotgun (WGS) entry which is preliminary data.</text>
</comment>